<dbReference type="GO" id="GO:0051453">
    <property type="term" value="P:regulation of intracellular pH"/>
    <property type="evidence" value="ECO:0007669"/>
    <property type="project" value="TreeGrafter"/>
</dbReference>
<dbReference type="PANTHER" id="PTHR11453:SF36">
    <property type="entry name" value="ANION EXCHANGE PROTEIN"/>
    <property type="match status" value="1"/>
</dbReference>
<feature type="transmembrane region" description="Helical" evidence="9">
    <location>
        <begin position="500"/>
        <end position="520"/>
    </location>
</feature>
<dbReference type="AlphaFoldDB" id="A0A6P7SAT7"/>
<evidence type="ECO:0000256" key="6">
    <source>
        <dbReference type="ARBA" id="ARBA00022989"/>
    </source>
</evidence>
<dbReference type="InterPro" id="IPR011531">
    <property type="entry name" value="HCO3_transpt-like_TM_dom"/>
</dbReference>
<feature type="region of interest" description="Disordered" evidence="10">
    <location>
        <begin position="39"/>
        <end position="70"/>
    </location>
</feature>
<dbReference type="Gene3D" id="3.40.930.10">
    <property type="entry name" value="Mannitol-specific EII, Chain A"/>
    <property type="match status" value="1"/>
</dbReference>
<feature type="transmembrane region" description="Helical" evidence="9">
    <location>
        <begin position="821"/>
        <end position="845"/>
    </location>
</feature>
<dbReference type="PRINTS" id="PR01232">
    <property type="entry name" value="NAHCO3TRSPRT"/>
</dbReference>
<keyword evidence="4" id="KW-1003">Cell membrane</keyword>
<organism evidence="13 14">
    <name type="scientific">Octopus sinensis</name>
    <name type="common">East Asian common octopus</name>
    <dbReference type="NCBI Taxonomy" id="2607531"/>
    <lineage>
        <taxon>Eukaryota</taxon>
        <taxon>Metazoa</taxon>
        <taxon>Spiralia</taxon>
        <taxon>Lophotrochozoa</taxon>
        <taxon>Mollusca</taxon>
        <taxon>Cephalopoda</taxon>
        <taxon>Coleoidea</taxon>
        <taxon>Octopodiformes</taxon>
        <taxon>Octopoda</taxon>
        <taxon>Incirrata</taxon>
        <taxon>Octopodidae</taxon>
        <taxon>Octopus</taxon>
    </lineage>
</organism>
<dbReference type="FunFam" id="1.10.287.570:FF:000001">
    <property type="entry name" value="Anion exchange protein"/>
    <property type="match status" value="1"/>
</dbReference>
<evidence type="ECO:0000256" key="10">
    <source>
        <dbReference type="SAM" id="MobiDB-lite"/>
    </source>
</evidence>
<dbReference type="InterPro" id="IPR013769">
    <property type="entry name" value="Band3_cytoplasmic_dom"/>
</dbReference>
<keyword evidence="8 9" id="KW-0472">Membrane</keyword>
<sequence length="1147" mass="128886">MERNDSTCPVRDSGVNREIPEKDIDNIVADHRQAMYIGLRLPKRPRRPVKKSRSKKQGDKVAPSGGNVSVPVYLSPSEQIQNLLGEVEDEEHVTHDVFCQMDNLQNSNGDYHWSEAARWVKYEEDVEEGGERWSKPHVASLSLHSLFELRSCMMSGAVMLDMDAHNLSQVIDLLLDNLINCKLLEECMRDKIRSTVVRPHVHQHTKRKKSTIPTNDDQRFRKTVKRTFSEIGRQFSGNFKGSSHSTLAPTKPDSLLKGINSSPNIEMMNGGLPESASSLKLNEQFMKKIPTGAEVANILVGEIDSLKYQVTAFIRLQHPRLMDMAEVPLPTRFVFFCLGPPGSHGKVYEIGRSISTIMVDEVFGEVAYKARGRQDLLAGIDEFLDQVTVLPPGEWDPNIRIEPPAVVPPQGNRKSVKPTSVCAKQDEEEELSHCDPTLVRTGSLFGGLIADVKRKVKWYASDFKDALHLQCIASIIFLYLATLTPNVTFGGLLGQATDQYMGTMECILTAAITGVAYALFSGQPLNILGSTGPMLVLEMILYSFCKERDLDFLPLRCWIGLWTTLILLLVVAFDLSALVRYITRFTEESFACLIAIIFIAEAFKKIIGINDDYKLHTNVPDTGVECMCLLLPNDTANSTANNTASNITNNIESNFSLPFDNITDTIPIDNEFTKLNCSSIGGIITGDCVFMPDVFLLSILLFIGTFTIANTLQSFKTSRFFPTWVRHNLSDFSVLISIIIMVGIDMLLGIPTPKLEVPKKFKPTRSDRDWFINPISDKNPWWMILACCIPALLAVILIFMDQQITAVIVNRKENKLRKGNGYHLDLFIVAICIAICSVLGLPWYVAATVSALAHIMSLKRESECTAPGERPAFLGVREQRVTALMVGLLSGLSVLFTSVLSVIPMAVLYGVFLYMGVAALKGMQYVDRFLLLFMPTKYQPDHIYLRHVPTKTVHLFTLCQTLCLIILWVIKTIKSVSIVFPIMVLATCFVRKALDYVFTQRELKWLDDIMPDASTREKEDLEIMNNEETEEGVQLLSRDENEKLMEVRIQHEKPSEKFASHLSSNDLDRVNISEEVNKTAIWLQVRNEKENAPLNSKSSGSSRRKRKSKDKDKHSKDAKDGEVKPHEPKAVDFYIQEADDPESESKM</sequence>
<evidence type="ECO:0000256" key="5">
    <source>
        <dbReference type="ARBA" id="ARBA00022692"/>
    </source>
</evidence>
<dbReference type="GO" id="GO:0016323">
    <property type="term" value="C:basolateral plasma membrane"/>
    <property type="evidence" value="ECO:0007669"/>
    <property type="project" value="UniProtKB-SubCell"/>
</dbReference>
<dbReference type="PRINTS" id="PR01231">
    <property type="entry name" value="HCO3TRNSPORT"/>
</dbReference>
<keyword evidence="6 9" id="KW-1133">Transmembrane helix</keyword>
<dbReference type="PANTHER" id="PTHR11453">
    <property type="entry name" value="ANION EXCHANGE PROTEIN"/>
    <property type="match status" value="1"/>
</dbReference>
<feature type="compositionally biased region" description="Basic residues" evidence="10">
    <location>
        <begin position="41"/>
        <end position="55"/>
    </location>
</feature>
<dbReference type="Gene3D" id="1.10.287.570">
    <property type="entry name" value="Helical hairpin bin"/>
    <property type="match status" value="1"/>
</dbReference>
<feature type="transmembrane region" description="Helical" evidence="9">
    <location>
        <begin position="781"/>
        <end position="800"/>
    </location>
</feature>
<keyword evidence="7 9" id="KW-0406">Ion transport</keyword>
<evidence type="ECO:0000313" key="14">
    <source>
        <dbReference type="RefSeq" id="XP_029635136.1"/>
    </source>
</evidence>
<feature type="transmembrane region" description="Helical" evidence="9">
    <location>
        <begin position="472"/>
        <end position="493"/>
    </location>
</feature>
<dbReference type="GO" id="GO:0005452">
    <property type="term" value="F:solute:inorganic anion antiporter activity"/>
    <property type="evidence" value="ECO:0007669"/>
    <property type="project" value="InterPro"/>
</dbReference>
<feature type="domain" description="Bicarbonate transporter-like transmembrane" evidence="11">
    <location>
        <begin position="444"/>
        <end position="1011"/>
    </location>
</feature>
<dbReference type="KEGG" id="osn:115210631"/>
<evidence type="ECO:0000256" key="7">
    <source>
        <dbReference type="ARBA" id="ARBA00023065"/>
    </source>
</evidence>
<dbReference type="Pfam" id="PF07565">
    <property type="entry name" value="Band_3_cyto"/>
    <property type="match status" value="1"/>
</dbReference>
<evidence type="ECO:0000256" key="8">
    <source>
        <dbReference type="ARBA" id="ARBA00023136"/>
    </source>
</evidence>
<dbReference type="RefSeq" id="XP_029635136.1">
    <property type="nucleotide sequence ID" value="XM_029779276.2"/>
</dbReference>
<dbReference type="InterPro" id="IPR016152">
    <property type="entry name" value="PTrfase/Anion_transptr"/>
</dbReference>
<feature type="transmembrane region" description="Helical" evidence="9">
    <location>
        <begin position="894"/>
        <end position="920"/>
    </location>
</feature>
<dbReference type="GO" id="GO:0008509">
    <property type="term" value="F:monoatomic anion transmembrane transporter activity"/>
    <property type="evidence" value="ECO:0007669"/>
    <property type="project" value="InterPro"/>
</dbReference>
<feature type="domain" description="Band 3 cytoplasmic" evidence="12">
    <location>
        <begin position="95"/>
        <end position="397"/>
    </location>
</feature>
<dbReference type="Proteomes" id="UP000515154">
    <property type="component" value="Linkage group LG4"/>
</dbReference>
<dbReference type="InterPro" id="IPR003024">
    <property type="entry name" value="Na/HCO3_transpt"/>
</dbReference>
<accession>A0A6P7SAT7</accession>
<gene>
    <name evidence="14" type="primary">LOC115210631</name>
</gene>
<feature type="transmembrane region" description="Helical" evidence="9">
    <location>
        <begin position="732"/>
        <end position="750"/>
    </location>
</feature>
<evidence type="ECO:0000256" key="1">
    <source>
        <dbReference type="ARBA" id="ARBA00004554"/>
    </source>
</evidence>
<dbReference type="InterPro" id="IPR003020">
    <property type="entry name" value="HCO3_transpt_euk"/>
</dbReference>
<dbReference type="NCBIfam" id="TIGR00834">
    <property type="entry name" value="ae"/>
    <property type="match status" value="1"/>
</dbReference>
<feature type="transmembrane region" description="Helical" evidence="9">
    <location>
        <begin position="557"/>
        <end position="579"/>
    </location>
</feature>
<evidence type="ECO:0000256" key="4">
    <source>
        <dbReference type="ARBA" id="ARBA00022475"/>
    </source>
</evidence>
<evidence type="ECO:0000313" key="13">
    <source>
        <dbReference type="Proteomes" id="UP000515154"/>
    </source>
</evidence>
<keyword evidence="13" id="KW-1185">Reference proteome</keyword>
<dbReference type="SUPFAM" id="SSF55804">
    <property type="entry name" value="Phoshotransferase/anion transport protein"/>
    <property type="match status" value="1"/>
</dbReference>
<evidence type="ECO:0000256" key="3">
    <source>
        <dbReference type="ARBA" id="ARBA00022448"/>
    </source>
</evidence>
<comment type="caution">
    <text evidence="9">Lacks conserved residue(s) required for the propagation of feature annotation.</text>
</comment>
<evidence type="ECO:0000256" key="2">
    <source>
        <dbReference type="ARBA" id="ARBA00010993"/>
    </source>
</evidence>
<evidence type="ECO:0000256" key="9">
    <source>
        <dbReference type="RuleBase" id="RU362035"/>
    </source>
</evidence>
<comment type="subcellular location">
    <subcellularLocation>
        <location evidence="1">Basolateral cell membrane</location>
        <topology evidence="1">Multi-pass membrane protein</topology>
    </subcellularLocation>
    <subcellularLocation>
        <location evidence="9">Membrane</location>
        <topology evidence="9">Multi-pass membrane protein</topology>
    </subcellularLocation>
</comment>
<proteinExistence type="inferred from homology"/>
<name>A0A6P7SAT7_9MOLL</name>
<comment type="similarity">
    <text evidence="2 9">Belongs to the anion exchanger (TC 2.A.31) family.</text>
</comment>
<evidence type="ECO:0000259" key="11">
    <source>
        <dbReference type="Pfam" id="PF00955"/>
    </source>
</evidence>
<dbReference type="Pfam" id="PF00955">
    <property type="entry name" value="HCO3_cotransp"/>
    <property type="match status" value="1"/>
</dbReference>
<feature type="transmembrane region" description="Helical" evidence="9">
    <location>
        <begin position="694"/>
        <end position="712"/>
    </location>
</feature>
<evidence type="ECO:0000259" key="12">
    <source>
        <dbReference type="Pfam" id="PF07565"/>
    </source>
</evidence>
<reference evidence="14" key="1">
    <citation type="submission" date="2025-08" db="UniProtKB">
        <authorList>
            <consortium name="RefSeq"/>
        </authorList>
    </citation>
    <scope>IDENTIFICATION</scope>
</reference>
<feature type="compositionally biased region" description="Basic and acidic residues" evidence="10">
    <location>
        <begin position="1109"/>
        <end position="1130"/>
    </location>
</feature>
<feature type="region of interest" description="Disordered" evidence="10">
    <location>
        <begin position="1091"/>
        <end position="1147"/>
    </location>
</feature>
<protein>
    <recommendedName>
        <fullName evidence="9">Anion exchange protein</fullName>
    </recommendedName>
</protein>
<keyword evidence="3 9" id="KW-0813">Transport</keyword>
<feature type="compositionally biased region" description="Acidic residues" evidence="10">
    <location>
        <begin position="1137"/>
        <end position="1147"/>
    </location>
</feature>
<dbReference type="GO" id="GO:0008510">
    <property type="term" value="F:sodium:bicarbonate symporter activity"/>
    <property type="evidence" value="ECO:0007669"/>
    <property type="project" value="TreeGrafter"/>
</dbReference>
<keyword evidence="5 9" id="KW-0812">Transmembrane</keyword>